<dbReference type="STRING" id="521096.Tpau_0106"/>
<dbReference type="AlphaFoldDB" id="D5UPZ2"/>
<gene>
    <name evidence="1" type="ordered locus">Tpau_0106</name>
</gene>
<dbReference type="eggNOG" id="COG2761">
    <property type="taxonomic scope" value="Bacteria"/>
</dbReference>
<dbReference type="EMBL" id="CP001966">
    <property type="protein sequence ID" value="ADG76760.1"/>
    <property type="molecule type" value="Genomic_DNA"/>
</dbReference>
<dbReference type="Gene3D" id="3.40.30.10">
    <property type="entry name" value="Glutaredoxin"/>
    <property type="match status" value="1"/>
</dbReference>
<name>D5UPZ2_TSUPD</name>
<reference evidence="2" key="1">
    <citation type="submission" date="2010-03" db="EMBL/GenBank/DDBJ databases">
        <title>The complete chromosome of Tsukamurella paurometabola DSM 20162.</title>
        <authorList>
            <consortium name="US DOE Joint Genome Institute (JGI-PGF)"/>
            <person name="Lucas S."/>
            <person name="Copeland A."/>
            <person name="Lapidus A."/>
            <person name="Glavina del Rio T."/>
            <person name="Dalin E."/>
            <person name="Tice H."/>
            <person name="Bruce D."/>
            <person name="Goodwin L."/>
            <person name="Pitluck S."/>
            <person name="Kyrpides N."/>
            <person name="Mavromatis K."/>
            <person name="Ivanova N."/>
            <person name="Mikhailova N."/>
            <person name="Munk A.C."/>
            <person name="Brettin T."/>
            <person name="Detter J.C."/>
            <person name="Tapia R."/>
            <person name="Han C."/>
            <person name="Larimer F."/>
            <person name="Land M."/>
            <person name="Hauser L."/>
            <person name="Markowitz V."/>
            <person name="Cheng J.-F."/>
            <person name="Hugenholtz P."/>
            <person name="Woyke T."/>
            <person name="Wu D."/>
            <person name="Jando M."/>
            <person name="Brambilla E."/>
            <person name="Klenk H.-P."/>
            <person name="Eisen J.A."/>
        </authorList>
    </citation>
    <scope>NUCLEOTIDE SEQUENCE [LARGE SCALE GENOMIC DNA]</scope>
    <source>
        <strain evidence="2">ATCC 8368 / DSM 20162 / CCUG 35730 / CIP 100753 / JCM 10117 / KCTC 9821 / NBRC 16120 / NCIMB 702349 / NCTC 13040</strain>
    </source>
</reference>
<dbReference type="CDD" id="cd02972">
    <property type="entry name" value="DsbA_family"/>
    <property type="match status" value="1"/>
</dbReference>
<dbReference type="SUPFAM" id="SSF52833">
    <property type="entry name" value="Thioredoxin-like"/>
    <property type="match status" value="1"/>
</dbReference>
<evidence type="ECO:0000313" key="2">
    <source>
        <dbReference type="Proteomes" id="UP000001213"/>
    </source>
</evidence>
<dbReference type="KEGG" id="tpr:Tpau_0106"/>
<dbReference type="RefSeq" id="WP_013124815.1">
    <property type="nucleotide sequence ID" value="NC_014158.1"/>
</dbReference>
<keyword evidence="2" id="KW-1185">Reference proteome</keyword>
<dbReference type="Proteomes" id="UP000001213">
    <property type="component" value="Chromosome"/>
</dbReference>
<reference evidence="1 2" key="2">
    <citation type="journal article" date="2011" name="Stand. Genomic Sci.">
        <title>Complete genome sequence of Tsukamurella paurometabola type strain (no. 33).</title>
        <authorList>
            <person name="Munk A.C."/>
            <person name="Lapidus A."/>
            <person name="Lucas S."/>
            <person name="Nolan M."/>
            <person name="Tice H."/>
            <person name="Cheng J.F."/>
            <person name="Del Rio T.G."/>
            <person name="Goodwin L."/>
            <person name="Pitluck S."/>
            <person name="Liolios K."/>
            <person name="Huntemann M."/>
            <person name="Ivanova N."/>
            <person name="Mavromatis K."/>
            <person name="Mikhailova N."/>
            <person name="Pati A."/>
            <person name="Chen A."/>
            <person name="Palaniappan K."/>
            <person name="Tapia R."/>
            <person name="Han C."/>
            <person name="Land M."/>
            <person name="Hauser L."/>
            <person name="Chang Y.J."/>
            <person name="Jeffries C.D."/>
            <person name="Brettin T."/>
            <person name="Yasawong M."/>
            <person name="Brambilla E.M."/>
            <person name="Rohde M."/>
            <person name="Sikorski J."/>
            <person name="Goker M."/>
            <person name="Detter J.C."/>
            <person name="Woyke T."/>
            <person name="Bristow J."/>
            <person name="Eisen J.A."/>
            <person name="Markowitz V."/>
            <person name="Hugenholtz P."/>
            <person name="Kyrpides N.C."/>
            <person name="Klenk H.P."/>
        </authorList>
    </citation>
    <scope>NUCLEOTIDE SEQUENCE [LARGE SCALE GENOMIC DNA]</scope>
    <source>
        <strain evidence="2">ATCC 8368 / DSM 20162 / CCUG 35730 / CIP 100753 / JCM 10117 / KCTC 9821 / NBRC 16120 / NCIMB 702349 / NCTC 13040</strain>
    </source>
</reference>
<proteinExistence type="predicted"/>
<organism evidence="1 2">
    <name type="scientific">Tsukamurella paurometabola (strain ATCC 8368 / DSM 20162 / CCUG 35730 / CIP 100753 / JCM 10117 / KCTC 9821 / NBRC 16120 / NCIMB 702349 / NCTC 13040)</name>
    <name type="common">Corynebacterium paurometabolum</name>
    <dbReference type="NCBI Taxonomy" id="521096"/>
    <lineage>
        <taxon>Bacteria</taxon>
        <taxon>Bacillati</taxon>
        <taxon>Actinomycetota</taxon>
        <taxon>Actinomycetes</taxon>
        <taxon>Mycobacteriales</taxon>
        <taxon>Tsukamurellaceae</taxon>
        <taxon>Tsukamurella</taxon>
    </lineage>
</organism>
<dbReference type="InterPro" id="IPR053977">
    <property type="entry name" value="Rv2466c-like"/>
</dbReference>
<dbReference type="HOGENOM" id="CLU_087602_1_0_11"/>
<dbReference type="InterPro" id="IPR036249">
    <property type="entry name" value="Thioredoxin-like_sf"/>
</dbReference>
<evidence type="ECO:0008006" key="3">
    <source>
        <dbReference type="Google" id="ProtNLM"/>
    </source>
</evidence>
<evidence type="ECO:0000313" key="1">
    <source>
        <dbReference type="EMBL" id="ADG76760.1"/>
    </source>
</evidence>
<protein>
    <recommendedName>
        <fullName evidence="3">DSBA-like thioredoxin domain-containing protein</fullName>
    </recommendedName>
</protein>
<dbReference type="Pfam" id="PF22234">
    <property type="entry name" value="Rv2466c-like"/>
    <property type="match status" value="1"/>
</dbReference>
<accession>D5UPZ2</accession>
<sequence length="197" mass="21314">MEHRTPITIWLDPVCPYSWQTAAWLRETVDDPDALRWELMSLALLNEGRDLPERARARMRDSGAAGRLFAALGTELDDAARWRALAAFSAWYHHDAPALDAAPVARLLTDLGLPTRYADALADASWDVAVRAEHARSQEAAGGSAGSPLVRIGEATFHGPVLTTVPEPEAAAALLAGLRSLAAVDAFTSVQRLRPDQ</sequence>